<dbReference type="Pfam" id="PF07152">
    <property type="entry name" value="YaeQ"/>
    <property type="match status" value="1"/>
</dbReference>
<dbReference type="Gene3D" id="3.10.640.10">
    <property type="entry name" value="Restriction endonuclease-like alpha-beta roll domain"/>
    <property type="match status" value="1"/>
</dbReference>
<evidence type="ECO:0000313" key="1">
    <source>
        <dbReference type="EMBL" id="AFC86251.1"/>
    </source>
</evidence>
<accession>H8L039</accession>
<evidence type="ECO:0000313" key="2">
    <source>
        <dbReference type="Proteomes" id="UP000005234"/>
    </source>
</evidence>
<reference evidence="1" key="1">
    <citation type="submission" date="2012-02" db="EMBL/GenBank/DDBJ databases">
        <title>The complete genome of Frateuria aurantia DSM 6220.</title>
        <authorList>
            <consortium name="US DOE Joint Genome Institute (JGI-PGF)"/>
            <person name="Lucas S."/>
            <person name="Copeland A."/>
            <person name="Lapidus A."/>
            <person name="Glavina del Rio T."/>
            <person name="Dalin E."/>
            <person name="Tice H."/>
            <person name="Bruce D."/>
            <person name="Goodwin L."/>
            <person name="Pitluck S."/>
            <person name="Peters L."/>
            <person name="Ovchinnikova G."/>
            <person name="Teshima H."/>
            <person name="Kyrpides N."/>
            <person name="Mavromatis K."/>
            <person name="Ivanova N."/>
            <person name="Brettin T."/>
            <person name="Detter J.C."/>
            <person name="Han C."/>
            <person name="Larimer F."/>
            <person name="Land M."/>
            <person name="Hauser L."/>
            <person name="Markowitz V."/>
            <person name="Cheng J.-F."/>
            <person name="Hugenholtz P."/>
            <person name="Woyke T."/>
            <person name="Wu D."/>
            <person name="Brambilla E."/>
            <person name="Klenk H.-P."/>
            <person name="Eisen J.A."/>
        </authorList>
    </citation>
    <scope>NUCLEOTIDE SEQUENCE</scope>
    <source>
        <strain evidence="1">DSM 6220</strain>
    </source>
</reference>
<evidence type="ECO:0008006" key="3">
    <source>
        <dbReference type="Google" id="ProtNLM"/>
    </source>
</evidence>
<dbReference type="SUPFAM" id="SSF52980">
    <property type="entry name" value="Restriction endonuclease-like"/>
    <property type="match status" value="1"/>
</dbReference>
<dbReference type="InterPro" id="IPR038590">
    <property type="entry name" value="YaeQ_sf"/>
</dbReference>
<protein>
    <recommendedName>
        <fullName evidence="3">YaeQ protein</fullName>
    </recommendedName>
</protein>
<dbReference type="EMBL" id="CP003350">
    <property type="protein sequence ID" value="AFC86251.1"/>
    <property type="molecule type" value="Genomic_DNA"/>
</dbReference>
<dbReference type="PANTHER" id="PTHR38784:SF1">
    <property type="entry name" value="SUCROSE PHOSPHORYLASE"/>
    <property type="match status" value="1"/>
</dbReference>
<dbReference type="Proteomes" id="UP000005234">
    <property type="component" value="Chromosome"/>
</dbReference>
<dbReference type="HOGENOM" id="CLU_096741_0_0_6"/>
<dbReference type="CDD" id="cd22368">
    <property type="entry name" value="YaeQ-like"/>
    <property type="match status" value="1"/>
</dbReference>
<organism evidence="1 2">
    <name type="scientific">Frateuria aurantia (strain ATCC 33424 / DSM 6220 / KCTC 2777 / LMG 1558 / NBRC 3245 / NCIMB 13370)</name>
    <name type="common">Acetobacter aurantius</name>
    <dbReference type="NCBI Taxonomy" id="767434"/>
    <lineage>
        <taxon>Bacteria</taxon>
        <taxon>Pseudomonadati</taxon>
        <taxon>Pseudomonadota</taxon>
        <taxon>Gammaproteobacteria</taxon>
        <taxon>Lysobacterales</taxon>
        <taxon>Rhodanobacteraceae</taxon>
        <taxon>Frateuria</taxon>
    </lineage>
</organism>
<dbReference type="KEGG" id="fau:Fraau_1848"/>
<dbReference type="PANTHER" id="PTHR38784">
    <property type="entry name" value="SUCROSE PHOSPHORYLASE"/>
    <property type="match status" value="1"/>
</dbReference>
<dbReference type="SMART" id="SM01322">
    <property type="entry name" value="YaeQ"/>
    <property type="match status" value="1"/>
</dbReference>
<name>H8L039_FRAAD</name>
<dbReference type="STRING" id="767434.Fraau_1848"/>
<gene>
    <name evidence="1" type="ordered locus">Fraau_1848</name>
</gene>
<proteinExistence type="predicted"/>
<dbReference type="InterPro" id="IPR011335">
    <property type="entry name" value="Restrct_endonuc-II-like"/>
</dbReference>
<keyword evidence="2" id="KW-1185">Reference proteome</keyword>
<dbReference type="InterPro" id="IPR009822">
    <property type="entry name" value="YaeQ"/>
</dbReference>
<dbReference type="AlphaFoldDB" id="H8L039"/>
<sequence>MAKSRRSGGLAKMACVQGADRYWRRRVQLPARRQLHASTLCGLPIRPRRMALTATIYKAELQISDMDRHYYATHALTLAQHPSETEARLMARLLAFALYADDRLEFGKGLSDDSEPALLRRAYTQEIELWIELGQPDEARIRKACHRAEQVVVINFAGPVGDIWWDKTAGSLRRFDNLTVLEVPAEAIATMVDIVERSSRWQCLIQDGEMQLINEDAVVVVTPHVRMGRYLVEA</sequence>
<dbReference type="eggNOG" id="COG4681">
    <property type="taxonomic scope" value="Bacteria"/>
</dbReference>